<dbReference type="InterPro" id="IPR009758">
    <property type="entry name" value="DUF1326"/>
</dbReference>
<keyword evidence="2" id="KW-1185">Reference proteome</keyword>
<dbReference type="Proteomes" id="UP000199392">
    <property type="component" value="Unassembled WGS sequence"/>
</dbReference>
<dbReference type="EMBL" id="FOZW01000008">
    <property type="protein sequence ID" value="SFT02855.1"/>
    <property type="molecule type" value="Genomic_DNA"/>
</dbReference>
<organism evidence="1 2">
    <name type="scientific">Alloyangia pacifica</name>
    <dbReference type="NCBI Taxonomy" id="311180"/>
    <lineage>
        <taxon>Bacteria</taxon>
        <taxon>Pseudomonadati</taxon>
        <taxon>Pseudomonadota</taxon>
        <taxon>Alphaproteobacteria</taxon>
        <taxon>Rhodobacterales</taxon>
        <taxon>Roseobacteraceae</taxon>
        <taxon>Alloyangia</taxon>
    </lineage>
</organism>
<reference evidence="2" key="1">
    <citation type="submission" date="2016-10" db="EMBL/GenBank/DDBJ databases">
        <authorList>
            <person name="Varghese N."/>
            <person name="Submissions S."/>
        </authorList>
    </citation>
    <scope>NUCLEOTIDE SEQUENCE [LARGE SCALE GENOMIC DNA]</scope>
    <source>
        <strain evidence="2">DSM 26894</strain>
    </source>
</reference>
<dbReference type="OrthoDB" id="9802256at2"/>
<evidence type="ECO:0000313" key="2">
    <source>
        <dbReference type="Proteomes" id="UP000199392"/>
    </source>
</evidence>
<accession>A0A1I6UN21</accession>
<gene>
    <name evidence="1" type="ORF">SAMN04488050_108197</name>
</gene>
<dbReference type="STRING" id="311180.SAMN04488050_108197"/>
<proteinExistence type="predicted"/>
<evidence type="ECO:0008006" key="3">
    <source>
        <dbReference type="Google" id="ProtNLM"/>
    </source>
</evidence>
<dbReference type="RefSeq" id="WP_092427349.1">
    <property type="nucleotide sequence ID" value="NZ_FNCL01000009.1"/>
</dbReference>
<evidence type="ECO:0000313" key="1">
    <source>
        <dbReference type="EMBL" id="SFT02855.1"/>
    </source>
</evidence>
<name>A0A1I6UN21_9RHOB</name>
<protein>
    <recommendedName>
        <fullName evidence="3">DUF1326 domain-containing protein</fullName>
    </recommendedName>
</protein>
<dbReference type="Pfam" id="PF07040">
    <property type="entry name" value="DUF1326"/>
    <property type="match status" value="1"/>
</dbReference>
<dbReference type="AlphaFoldDB" id="A0A1I6UN21"/>
<sequence>MSYSIEGDLLEVCNCNVLCPCWIGEDPDNGYCDATLAYRINSGEVDGVDMSGVVIAGVGKIPGNVLDGNWKRQLYIDASASNEQSAAAIDLLQGRRGGPLADLAQLIGEDLEPKRAEITFTLVEGKGMLKIDGVLEAEMEPYRGPTGEVTTLNESIFTTIPGAPAYVSKAEYFRLNDPGVGIDLDIEKTNAIQGSFRFESA</sequence>